<gene>
    <name evidence="4" type="ORF">YKV163</name>
</gene>
<dbReference type="Pfam" id="PF07140">
    <property type="entry name" value="IFNGR1_D2"/>
    <property type="match status" value="1"/>
</dbReference>
<organism evidence="4 5">
    <name type="scientific">Yokapox virus</name>
    <dbReference type="NCBI Taxonomy" id="1076255"/>
    <lineage>
        <taxon>Viruses</taxon>
        <taxon>Varidnaviria</taxon>
        <taxon>Bamfordvirae</taxon>
        <taxon>Nucleocytoviricota</taxon>
        <taxon>Pokkesviricetes</taxon>
        <taxon>Chitovirales</taxon>
        <taxon>Poxviridae</taxon>
        <taxon>Chordopoxvirinae</taxon>
        <taxon>Centapoxvirus</taxon>
        <taxon>Centapoxvirus yokapox</taxon>
    </lineage>
</organism>
<dbReference type="EMBL" id="HQ849551">
    <property type="protein sequence ID" value="AEN03752.1"/>
    <property type="molecule type" value="Genomic_DNA"/>
</dbReference>
<sequence>MNLFISLLFIGLVSADITSYDFTSINFNSTIKWKGDGEYNISVKNYGESDWKTIFTDVKEGTHVVSDHINIDYLSFWIKFEQGSNKTIKYGKSICQLAEIGHPSIKLDTLNDGVHLYIEHPYAIINGQKRPIYRDEELCGIVLQYTVNFTFGESPPVSYNINDMNCNNSGCYMYFFTTERVCVIATGNYDYLLNSISTPWTPKKSCVNPKNDVYTCLVNTNKYLQNEFKDKTDRLIDRKYNKGEADHLKSFVYTGIKNFNNILNLYEEEDDE</sequence>
<dbReference type="Proteomes" id="UP000164653">
    <property type="component" value="Segment"/>
</dbReference>
<dbReference type="Gene3D" id="2.60.40.10">
    <property type="entry name" value="Immunoglobulins"/>
    <property type="match status" value="2"/>
</dbReference>
<keyword evidence="5" id="KW-1185">Reference proteome</keyword>
<feature type="domain" description="Interferon gamma receptor D2" evidence="2">
    <location>
        <begin position="106"/>
        <end position="193"/>
    </location>
</feature>
<keyword evidence="4" id="KW-0675">Receptor</keyword>
<reference evidence="4 5" key="1">
    <citation type="journal article" date="2011" name="J. Virol.">
        <title>The genome of yoka poxvirus.</title>
        <authorList>
            <person name="Zhao G."/>
            <person name="Droit L."/>
            <person name="Tesh R.B."/>
            <person name="Popov V.L."/>
            <person name="Little N.S."/>
            <person name="Upton C."/>
            <person name="Virgin H.W."/>
            <person name="Wang D."/>
        </authorList>
    </citation>
    <scope>NUCLEOTIDE SEQUENCE [LARGE SCALE GENOMIC DNA]</scope>
    <source>
        <strain evidence="4">DakArB 4268</strain>
    </source>
</reference>
<name>G3EI55_9POXV</name>
<comment type="similarity">
    <text evidence="1">Belongs to the type II cytokine receptor family.</text>
</comment>
<accession>G3EI55</accession>
<dbReference type="InterPro" id="IPR036116">
    <property type="entry name" value="FN3_sf"/>
</dbReference>
<dbReference type="InterPro" id="IPR013783">
    <property type="entry name" value="Ig-like_fold"/>
</dbReference>
<dbReference type="OrthoDB" id="7906at10239"/>
<dbReference type="GeneID" id="11107298"/>
<protein>
    <submittedName>
        <fullName evidence="4">Soluble interferon-gamma receptor-like protein</fullName>
    </submittedName>
</protein>
<dbReference type="SUPFAM" id="SSF49265">
    <property type="entry name" value="Fibronectin type III"/>
    <property type="match status" value="1"/>
</dbReference>
<evidence type="ECO:0000313" key="5">
    <source>
        <dbReference type="Proteomes" id="UP000164653"/>
    </source>
</evidence>
<evidence type="ECO:0000313" key="4">
    <source>
        <dbReference type="EMBL" id="AEN03752.1"/>
    </source>
</evidence>
<evidence type="ECO:0000256" key="1">
    <source>
        <dbReference type="ARBA" id="ARBA00005399"/>
    </source>
</evidence>
<dbReference type="Pfam" id="PF22325">
    <property type="entry name" value="CR4_N"/>
    <property type="match status" value="1"/>
</dbReference>
<proteinExistence type="inferred from homology"/>
<dbReference type="GO" id="GO:0004896">
    <property type="term" value="F:cytokine receptor activity"/>
    <property type="evidence" value="ECO:0007669"/>
    <property type="project" value="InterPro"/>
</dbReference>
<dbReference type="KEGG" id="vg:11107298"/>
<dbReference type="InterPro" id="IPR054752">
    <property type="entry name" value="CR4_N"/>
</dbReference>
<evidence type="ECO:0000259" key="2">
    <source>
        <dbReference type="Pfam" id="PF07140"/>
    </source>
</evidence>
<feature type="domain" description="Interferon-gamma receptor N-terminal" evidence="3">
    <location>
        <begin position="17"/>
        <end position="96"/>
    </location>
</feature>
<dbReference type="GO" id="GO:0060333">
    <property type="term" value="P:type II interferon-mediated signaling pathway"/>
    <property type="evidence" value="ECO:0007669"/>
    <property type="project" value="InterPro"/>
</dbReference>
<dbReference type="RefSeq" id="YP_004821516.1">
    <property type="nucleotide sequence ID" value="NC_015960.1"/>
</dbReference>
<evidence type="ECO:0000259" key="3">
    <source>
        <dbReference type="Pfam" id="PF22325"/>
    </source>
</evidence>
<dbReference type="InterPro" id="IPR021126">
    <property type="entry name" value="IFN_gamma_rc_D2_pox/mammal"/>
</dbReference>